<dbReference type="AlphaFoldDB" id="A0A426ZCC0"/>
<evidence type="ECO:0000313" key="2">
    <source>
        <dbReference type="EMBL" id="RRT61645.1"/>
    </source>
</evidence>
<reference evidence="2 3" key="1">
    <citation type="journal article" date="2014" name="Agronomy (Basel)">
        <title>A Draft Genome Sequence for Ensete ventricosum, the Drought-Tolerant Tree Against Hunger.</title>
        <authorList>
            <person name="Harrison J."/>
            <person name="Moore K.A."/>
            <person name="Paszkiewicz K."/>
            <person name="Jones T."/>
            <person name="Grant M."/>
            <person name="Ambacheew D."/>
            <person name="Muzemil S."/>
            <person name="Studholme D.J."/>
        </authorList>
    </citation>
    <scope>NUCLEOTIDE SEQUENCE [LARGE SCALE GENOMIC DNA]</scope>
</reference>
<dbReference type="EMBL" id="AMZH03007310">
    <property type="protein sequence ID" value="RRT61645.1"/>
    <property type="molecule type" value="Genomic_DNA"/>
</dbReference>
<gene>
    <name evidence="2" type="ORF">B296_00015562</name>
</gene>
<sequence length="126" mass="13118">MLPPGEGSADNEGPQDLCVTAEATAVSTRREREAVTEEEAEGGSGKTGRPSAGEEAGVINNDGCGKSATAAVGNWWLHRLRHRIKRGEAMVLPSTTDTEGESSGGRQLSVAAEEEKDCSKAIALIP</sequence>
<accession>A0A426ZCC0</accession>
<protein>
    <submittedName>
        <fullName evidence="2">Uncharacterized protein</fullName>
    </submittedName>
</protein>
<evidence type="ECO:0000313" key="3">
    <source>
        <dbReference type="Proteomes" id="UP000287651"/>
    </source>
</evidence>
<comment type="caution">
    <text evidence="2">The sequence shown here is derived from an EMBL/GenBank/DDBJ whole genome shotgun (WGS) entry which is preliminary data.</text>
</comment>
<organism evidence="2 3">
    <name type="scientific">Ensete ventricosum</name>
    <name type="common">Abyssinian banana</name>
    <name type="synonym">Musa ensete</name>
    <dbReference type="NCBI Taxonomy" id="4639"/>
    <lineage>
        <taxon>Eukaryota</taxon>
        <taxon>Viridiplantae</taxon>
        <taxon>Streptophyta</taxon>
        <taxon>Embryophyta</taxon>
        <taxon>Tracheophyta</taxon>
        <taxon>Spermatophyta</taxon>
        <taxon>Magnoliopsida</taxon>
        <taxon>Liliopsida</taxon>
        <taxon>Zingiberales</taxon>
        <taxon>Musaceae</taxon>
        <taxon>Ensete</taxon>
    </lineage>
</organism>
<feature type="region of interest" description="Disordered" evidence="1">
    <location>
        <begin position="1"/>
        <end position="64"/>
    </location>
</feature>
<feature type="region of interest" description="Disordered" evidence="1">
    <location>
        <begin position="91"/>
        <end position="113"/>
    </location>
</feature>
<dbReference type="Proteomes" id="UP000287651">
    <property type="component" value="Unassembled WGS sequence"/>
</dbReference>
<evidence type="ECO:0000256" key="1">
    <source>
        <dbReference type="SAM" id="MobiDB-lite"/>
    </source>
</evidence>
<name>A0A426ZCC0_ENSVE</name>
<proteinExistence type="predicted"/>